<protein>
    <recommendedName>
        <fullName evidence="5">Secreted protein</fullName>
    </recommendedName>
</protein>
<proteinExistence type="predicted"/>
<evidence type="ECO:0008006" key="5">
    <source>
        <dbReference type="Google" id="ProtNLM"/>
    </source>
</evidence>
<feature type="chain" id="PRO_5045286090" description="Secreted protein" evidence="2">
    <location>
        <begin position="20"/>
        <end position="128"/>
    </location>
</feature>
<comment type="caution">
    <text evidence="3">The sequence shown here is derived from an EMBL/GenBank/DDBJ whole genome shotgun (WGS) entry which is preliminary data.</text>
</comment>
<keyword evidence="2" id="KW-0732">Signal</keyword>
<evidence type="ECO:0000256" key="2">
    <source>
        <dbReference type="SAM" id="SignalP"/>
    </source>
</evidence>
<dbReference type="Proteomes" id="UP001363622">
    <property type="component" value="Unassembled WGS sequence"/>
</dbReference>
<name>A0ABR1KP68_9PEZI</name>
<feature type="signal peptide" evidence="2">
    <location>
        <begin position="1"/>
        <end position="19"/>
    </location>
</feature>
<dbReference type="EMBL" id="JBBPHU010000007">
    <property type="protein sequence ID" value="KAK7515801.1"/>
    <property type="molecule type" value="Genomic_DNA"/>
</dbReference>
<organism evidence="3 4">
    <name type="scientific">Phyllosticta citriasiana</name>
    <dbReference type="NCBI Taxonomy" id="595635"/>
    <lineage>
        <taxon>Eukaryota</taxon>
        <taxon>Fungi</taxon>
        <taxon>Dikarya</taxon>
        <taxon>Ascomycota</taxon>
        <taxon>Pezizomycotina</taxon>
        <taxon>Dothideomycetes</taxon>
        <taxon>Dothideomycetes incertae sedis</taxon>
        <taxon>Botryosphaeriales</taxon>
        <taxon>Phyllostictaceae</taxon>
        <taxon>Phyllosticta</taxon>
    </lineage>
</organism>
<accession>A0ABR1KP68</accession>
<keyword evidence="4" id="KW-1185">Reference proteome</keyword>
<gene>
    <name evidence="3" type="ORF">IWZ03DRAFT_212051</name>
</gene>
<evidence type="ECO:0000313" key="3">
    <source>
        <dbReference type="EMBL" id="KAK7515801.1"/>
    </source>
</evidence>
<sequence length="128" mass="14267">MKHALSMVWLSMRFSVVQIAGRVPCINKCTIDGPERGACLFLCFPCLVFRLSERCDRRQGKRDRRMNQDNGATRQGKTEAIGGTRGYETNRITDMSTAWQTMAKWASVHSAPCHGVHICRSSSATATS</sequence>
<evidence type="ECO:0000313" key="4">
    <source>
        <dbReference type="Proteomes" id="UP001363622"/>
    </source>
</evidence>
<reference evidence="3 4" key="1">
    <citation type="submission" date="2024-04" db="EMBL/GenBank/DDBJ databases">
        <title>Phyllosticta paracitricarpa is synonymous to the EU quarantine fungus P. citricarpa based on phylogenomic analyses.</title>
        <authorList>
            <consortium name="Lawrence Berkeley National Laboratory"/>
            <person name="Van Ingen-Buijs V.A."/>
            <person name="Van Westerhoven A.C."/>
            <person name="Haridas S."/>
            <person name="Skiadas P."/>
            <person name="Martin F."/>
            <person name="Groenewald J.Z."/>
            <person name="Crous P.W."/>
            <person name="Seidl M.F."/>
        </authorList>
    </citation>
    <scope>NUCLEOTIDE SEQUENCE [LARGE SCALE GENOMIC DNA]</scope>
    <source>
        <strain evidence="3 4">CBS 123371</strain>
    </source>
</reference>
<feature type="region of interest" description="Disordered" evidence="1">
    <location>
        <begin position="57"/>
        <end position="88"/>
    </location>
</feature>
<evidence type="ECO:0000256" key="1">
    <source>
        <dbReference type="SAM" id="MobiDB-lite"/>
    </source>
</evidence>